<comment type="caution">
    <text evidence="2">The sequence shown here is derived from an EMBL/GenBank/DDBJ whole genome shotgun (WGS) entry which is preliminary data.</text>
</comment>
<reference evidence="2 3" key="1">
    <citation type="submission" date="2006-06" db="EMBL/GenBank/DDBJ databases">
        <authorList>
            <person name="Moran M.A."/>
            <person name="Ferriera S."/>
            <person name="Johnson J."/>
            <person name="Kravitz S."/>
            <person name="Beeson K."/>
            <person name="Sutton G."/>
            <person name="Rogers Y.-H."/>
            <person name="Friedman R."/>
            <person name="Frazier M."/>
            <person name="Venter J.C."/>
        </authorList>
    </citation>
    <scope>NUCLEOTIDE SEQUENCE [LARGE SCALE GENOMIC DNA]</scope>
    <source>
        <strain evidence="2 3">E-37</strain>
    </source>
</reference>
<dbReference type="Proteomes" id="UP000005713">
    <property type="component" value="Unassembled WGS sequence"/>
</dbReference>
<proteinExistence type="predicted"/>
<organism evidence="2 3">
    <name type="scientific">Sagittula stellata (strain ATCC 700073 / DSM 11524 / E-37)</name>
    <dbReference type="NCBI Taxonomy" id="388399"/>
    <lineage>
        <taxon>Bacteria</taxon>
        <taxon>Pseudomonadati</taxon>
        <taxon>Pseudomonadota</taxon>
        <taxon>Alphaproteobacteria</taxon>
        <taxon>Rhodobacterales</taxon>
        <taxon>Roseobacteraceae</taxon>
        <taxon>Sagittula</taxon>
    </lineage>
</organism>
<evidence type="ECO:0000313" key="3">
    <source>
        <dbReference type="Proteomes" id="UP000005713"/>
    </source>
</evidence>
<dbReference type="AlphaFoldDB" id="A3K9P8"/>
<feature type="region of interest" description="Disordered" evidence="1">
    <location>
        <begin position="1"/>
        <end position="30"/>
    </location>
</feature>
<evidence type="ECO:0000313" key="2">
    <source>
        <dbReference type="EMBL" id="EBA06192.1"/>
    </source>
</evidence>
<accession>A3K9P8</accession>
<dbReference type="eggNOG" id="ENOG5033AFU">
    <property type="taxonomic scope" value="Bacteria"/>
</dbReference>
<evidence type="ECO:0000256" key="1">
    <source>
        <dbReference type="SAM" id="MobiDB-lite"/>
    </source>
</evidence>
<keyword evidence="3" id="KW-1185">Reference proteome</keyword>
<name>A3K9P8_SAGS3</name>
<sequence length="73" mass="7384">MIGSGLSGPDPAPQTGDMTGGADEAMKQARKKSEVSMRTFLILALAAGLAGCGTVEGLGRDISGGARTVQSWF</sequence>
<protein>
    <submittedName>
        <fullName evidence="2">Uncharacterized protein</fullName>
    </submittedName>
</protein>
<gene>
    <name evidence="2" type="ORF">SSE37_06037</name>
</gene>
<dbReference type="EMBL" id="AAYA01000018">
    <property type="protein sequence ID" value="EBA06192.1"/>
    <property type="molecule type" value="Genomic_DNA"/>
</dbReference>